<keyword evidence="14" id="KW-1185">Reference proteome</keyword>
<dbReference type="InterPro" id="IPR005814">
    <property type="entry name" value="Aminotrans_3"/>
</dbReference>
<evidence type="ECO:0000256" key="12">
    <source>
        <dbReference type="RuleBase" id="RU365034"/>
    </source>
</evidence>
<dbReference type="Gene3D" id="3.90.1150.10">
    <property type="entry name" value="Aspartate Aminotransferase, domain 1"/>
    <property type="match status" value="1"/>
</dbReference>
<dbReference type="SUPFAM" id="SSF53383">
    <property type="entry name" value="PLP-dependent transferases"/>
    <property type="match status" value="1"/>
</dbReference>
<dbReference type="EMBL" id="CP116942">
    <property type="protein sequence ID" value="WCO67028.1"/>
    <property type="molecule type" value="Genomic_DNA"/>
</dbReference>
<evidence type="ECO:0000256" key="10">
    <source>
        <dbReference type="ARBA" id="ARBA00049111"/>
    </source>
</evidence>
<evidence type="ECO:0000256" key="11">
    <source>
        <dbReference type="RuleBase" id="RU003560"/>
    </source>
</evidence>
<dbReference type="GO" id="GO:0045303">
    <property type="term" value="F:diaminobutyrate-2-oxoglutarate transaminase activity"/>
    <property type="evidence" value="ECO:0007669"/>
    <property type="project" value="UniProtKB-EC"/>
</dbReference>
<dbReference type="Pfam" id="PF00202">
    <property type="entry name" value="Aminotran_3"/>
    <property type="match status" value="1"/>
</dbReference>
<dbReference type="GO" id="GO:0030170">
    <property type="term" value="F:pyridoxal phosphate binding"/>
    <property type="evidence" value="ECO:0007669"/>
    <property type="project" value="InterPro"/>
</dbReference>
<evidence type="ECO:0000256" key="1">
    <source>
        <dbReference type="ARBA" id="ARBA00001933"/>
    </source>
</evidence>
<dbReference type="Proteomes" id="UP001216390">
    <property type="component" value="Chromosome"/>
</dbReference>
<dbReference type="KEGG" id="ima:PO878_21285"/>
<keyword evidence="9 11" id="KW-0663">Pyridoxal phosphate</keyword>
<dbReference type="EC" id="2.6.1.76" evidence="5 12"/>
<protein>
    <recommendedName>
        <fullName evidence="6 12">Diaminobutyrate--2-oxoglutarate transaminase</fullName>
        <ecNumber evidence="5 12">2.6.1.76</ecNumber>
    </recommendedName>
    <alternativeName>
        <fullName evidence="12">DABA aminotransferase</fullName>
    </alternativeName>
</protein>
<keyword evidence="8 12" id="KW-0808">Transferase</keyword>
<dbReference type="CDD" id="cd00610">
    <property type="entry name" value="OAT_like"/>
    <property type="match status" value="1"/>
</dbReference>
<dbReference type="InterPro" id="IPR015421">
    <property type="entry name" value="PyrdxlP-dep_Trfase_major"/>
</dbReference>
<dbReference type="AlphaFoldDB" id="A0AAF0BVH2"/>
<dbReference type="NCBIfam" id="NF006733">
    <property type="entry name" value="PRK09264.1"/>
    <property type="match status" value="1"/>
</dbReference>
<comment type="cofactor">
    <cofactor evidence="1 12">
        <name>pyridoxal 5'-phosphate</name>
        <dbReference type="ChEBI" id="CHEBI:597326"/>
    </cofactor>
</comment>
<keyword evidence="7 12" id="KW-0032">Aminotransferase</keyword>
<dbReference type="NCBIfam" id="TIGR02407">
    <property type="entry name" value="ectoine_ectB"/>
    <property type="match status" value="1"/>
</dbReference>
<name>A0AAF0BVH2_9ACTN</name>
<dbReference type="InterPro" id="IPR015422">
    <property type="entry name" value="PyrdxlP-dep_Trfase_small"/>
</dbReference>
<dbReference type="RefSeq" id="WP_272736550.1">
    <property type="nucleotide sequence ID" value="NZ_CP116942.1"/>
</dbReference>
<comment type="pathway">
    <text evidence="3 12">Amine and polyamine biosynthesis; ectoine biosynthesis; L-ectoine from L-aspartate 4-semialdehyde: step 1/3.</text>
</comment>
<organism evidence="13 14">
    <name type="scientific">Iamia majanohamensis</name>
    <dbReference type="NCBI Taxonomy" id="467976"/>
    <lineage>
        <taxon>Bacteria</taxon>
        <taxon>Bacillati</taxon>
        <taxon>Actinomycetota</taxon>
        <taxon>Acidimicrobiia</taxon>
        <taxon>Acidimicrobiales</taxon>
        <taxon>Iamiaceae</taxon>
        <taxon>Iamia</taxon>
    </lineage>
</organism>
<comment type="similarity">
    <text evidence="4 11">Belongs to the class-III pyridoxal-phosphate-dependent aminotransferase family.</text>
</comment>
<evidence type="ECO:0000256" key="6">
    <source>
        <dbReference type="ARBA" id="ARBA00014798"/>
    </source>
</evidence>
<evidence type="ECO:0000256" key="7">
    <source>
        <dbReference type="ARBA" id="ARBA00022576"/>
    </source>
</evidence>
<dbReference type="PANTHER" id="PTHR43552">
    <property type="entry name" value="DIAMINOBUTYRATE--2-OXOGLUTARATE AMINOTRANSFERASE"/>
    <property type="match status" value="1"/>
</dbReference>
<dbReference type="InterPro" id="IPR015424">
    <property type="entry name" value="PyrdxlP-dep_Trfase"/>
</dbReference>
<comment type="catalytic activity">
    <reaction evidence="10 12">
        <text>L-2,4-diaminobutanoate + 2-oxoglutarate = L-aspartate 4-semialdehyde + L-glutamate</text>
        <dbReference type="Rhea" id="RHEA:11160"/>
        <dbReference type="ChEBI" id="CHEBI:16810"/>
        <dbReference type="ChEBI" id="CHEBI:29985"/>
        <dbReference type="ChEBI" id="CHEBI:58761"/>
        <dbReference type="ChEBI" id="CHEBI:537519"/>
        <dbReference type="EC" id="2.6.1.76"/>
    </reaction>
</comment>
<dbReference type="GO" id="GO:0047307">
    <property type="term" value="F:diaminobutyrate-pyruvate transaminase activity"/>
    <property type="evidence" value="ECO:0007669"/>
    <property type="project" value="InterPro"/>
</dbReference>
<dbReference type="PROSITE" id="PS00600">
    <property type="entry name" value="AA_TRANSFER_CLASS_3"/>
    <property type="match status" value="1"/>
</dbReference>
<reference evidence="13" key="1">
    <citation type="submission" date="2023-01" db="EMBL/GenBank/DDBJ databases">
        <title>The diversity of Class Acidimicrobiia in South China Sea sediment environments and the proposal of Iamia marina sp. nov., a novel species of the genus Iamia.</title>
        <authorList>
            <person name="He Y."/>
            <person name="Tian X."/>
        </authorList>
    </citation>
    <scope>NUCLEOTIDE SEQUENCE</scope>
    <source>
        <strain evidence="13">DSM 19957</strain>
    </source>
</reference>
<sequence>METFERLESEVRGYCRSWPAVFASAEGCHLVDEDGRRYLDFFAGAGALNYGHNPPALMEALSAHIAGNGIIHGLDMATTTKRDFLQRFEEVVLTPRSLEYKVQFPGPTGTNAVESALKLARKVTGRERIVGFTNAFHGMTLGSLAVTGNSMKRKGAGVPLHMADSMPYDGFLDDDADSLGYLEAMLDDDGSGLDKPAAVILETIQAEGGINVATTEWLRGLQDLCRRHDILFIIDDIQVGCGRTGPFFSWEEMGLDPDIICLSKSLSGSGLPFALVLMKPEHDVWEPGEHNGTFRGNNAAFVTATAALETFWTDDALTKETLRKADKITSGLKQLATDHPGLVDDLRGRGLIQGFGTTDPEVADSITSEAFDRGLIIETAGPADEVVKLLPPLIVGDEHIDTAMAIIAESMEATIDRLGDQLVSSEVDAS</sequence>
<evidence type="ECO:0000313" key="14">
    <source>
        <dbReference type="Proteomes" id="UP001216390"/>
    </source>
</evidence>
<evidence type="ECO:0000256" key="5">
    <source>
        <dbReference type="ARBA" id="ARBA00013155"/>
    </source>
</evidence>
<evidence type="ECO:0000313" key="13">
    <source>
        <dbReference type="EMBL" id="WCO67028.1"/>
    </source>
</evidence>
<dbReference type="InterPro" id="IPR004637">
    <property type="entry name" value="Dat"/>
</dbReference>
<dbReference type="GO" id="GO:0019491">
    <property type="term" value="P:ectoine biosynthetic process"/>
    <property type="evidence" value="ECO:0007669"/>
    <property type="project" value="InterPro"/>
</dbReference>
<evidence type="ECO:0000256" key="9">
    <source>
        <dbReference type="ARBA" id="ARBA00022898"/>
    </source>
</evidence>
<dbReference type="NCBIfam" id="TIGR00709">
    <property type="entry name" value="dat"/>
    <property type="match status" value="1"/>
</dbReference>
<dbReference type="Gene3D" id="3.40.640.10">
    <property type="entry name" value="Type I PLP-dependent aspartate aminotransferase-like (Major domain)"/>
    <property type="match status" value="1"/>
</dbReference>
<evidence type="ECO:0000256" key="4">
    <source>
        <dbReference type="ARBA" id="ARBA00008954"/>
    </source>
</evidence>
<evidence type="ECO:0000256" key="2">
    <source>
        <dbReference type="ARBA" id="ARBA00002189"/>
    </source>
</evidence>
<evidence type="ECO:0000256" key="3">
    <source>
        <dbReference type="ARBA" id="ARBA00004946"/>
    </source>
</evidence>
<comment type="function">
    <text evidence="2 12">Catalyzes reversively the conversion of L-aspartate beta-semialdehyde (ASA) to L-2,4-diaminobutyrate (DABA) by transamination with L-glutamate.</text>
</comment>
<gene>
    <name evidence="13" type="primary">ectB</name>
    <name evidence="13" type="ORF">PO878_21285</name>
</gene>
<proteinExistence type="inferred from homology"/>
<dbReference type="PIRSF" id="PIRSF000521">
    <property type="entry name" value="Transaminase_4ab_Lys_Orn"/>
    <property type="match status" value="1"/>
</dbReference>
<accession>A0AAF0BVH2</accession>
<dbReference type="InterPro" id="IPR012773">
    <property type="entry name" value="Ectoine_EctB"/>
</dbReference>
<evidence type="ECO:0000256" key="8">
    <source>
        <dbReference type="ARBA" id="ARBA00022679"/>
    </source>
</evidence>
<dbReference type="PANTHER" id="PTHR43552:SF2">
    <property type="entry name" value="DIAMINOBUTYRATE--2-OXOGLUTARATE TRANSAMINASE"/>
    <property type="match status" value="1"/>
</dbReference>
<dbReference type="InterPro" id="IPR049704">
    <property type="entry name" value="Aminotrans_3_PPA_site"/>
</dbReference>